<feature type="compositionally biased region" description="Polar residues" evidence="8">
    <location>
        <begin position="1041"/>
        <end position="1060"/>
    </location>
</feature>
<dbReference type="InterPro" id="IPR015915">
    <property type="entry name" value="Kelch-typ_b-propeller"/>
</dbReference>
<feature type="region of interest" description="Disordered" evidence="8">
    <location>
        <begin position="342"/>
        <end position="375"/>
    </location>
</feature>
<comment type="caution">
    <text evidence="9">The sequence shown here is derived from an EMBL/GenBank/DDBJ whole genome shotgun (WGS) entry which is preliminary data.</text>
</comment>
<dbReference type="AlphaFoldDB" id="A0A8H3XG40"/>
<dbReference type="GO" id="GO:0005737">
    <property type="term" value="C:cytoplasm"/>
    <property type="evidence" value="ECO:0007669"/>
    <property type="project" value="UniProtKB-SubCell"/>
</dbReference>
<dbReference type="SUPFAM" id="SSF117281">
    <property type="entry name" value="Kelch motif"/>
    <property type="match status" value="1"/>
</dbReference>
<protein>
    <submittedName>
        <fullName evidence="9">Cell end marker tea3</fullName>
    </submittedName>
</protein>
<organism evidence="9 10">
    <name type="scientific">Gigaspora margarita</name>
    <dbReference type="NCBI Taxonomy" id="4874"/>
    <lineage>
        <taxon>Eukaryota</taxon>
        <taxon>Fungi</taxon>
        <taxon>Fungi incertae sedis</taxon>
        <taxon>Mucoromycota</taxon>
        <taxon>Glomeromycotina</taxon>
        <taxon>Glomeromycetes</taxon>
        <taxon>Diversisporales</taxon>
        <taxon>Gigasporaceae</taxon>
        <taxon>Gigaspora</taxon>
    </lineage>
</organism>
<feature type="compositionally biased region" description="Polar residues" evidence="8">
    <location>
        <begin position="351"/>
        <end position="375"/>
    </location>
</feature>
<proteinExistence type="predicted"/>
<evidence type="ECO:0000256" key="6">
    <source>
        <dbReference type="ARBA" id="ARBA00023054"/>
    </source>
</evidence>
<keyword evidence="10" id="KW-1185">Reference proteome</keyword>
<keyword evidence="3" id="KW-0963">Cytoplasm</keyword>
<dbReference type="PANTHER" id="PTHR47435">
    <property type="entry name" value="KELCH REPEAT PROTEIN (AFU_ORTHOLOGUE AFUA_5G12780)"/>
    <property type="match status" value="1"/>
</dbReference>
<feature type="coiled-coil region" evidence="7">
    <location>
        <begin position="829"/>
        <end position="952"/>
    </location>
</feature>
<feature type="region of interest" description="Disordered" evidence="8">
    <location>
        <begin position="519"/>
        <end position="546"/>
    </location>
</feature>
<evidence type="ECO:0000256" key="3">
    <source>
        <dbReference type="ARBA" id="ARBA00022490"/>
    </source>
</evidence>
<evidence type="ECO:0000313" key="10">
    <source>
        <dbReference type="Proteomes" id="UP000439903"/>
    </source>
</evidence>
<name>A0A8H3XG40_GIGMA</name>
<feature type="region of interest" description="Disordered" evidence="8">
    <location>
        <begin position="1033"/>
        <end position="1069"/>
    </location>
</feature>
<feature type="coiled-coil region" evidence="7">
    <location>
        <begin position="715"/>
        <end position="742"/>
    </location>
</feature>
<keyword evidence="4" id="KW-0677">Repeat</keyword>
<dbReference type="OrthoDB" id="45365at2759"/>
<dbReference type="GO" id="GO:0019760">
    <property type="term" value="P:glucosinolate metabolic process"/>
    <property type="evidence" value="ECO:0007669"/>
    <property type="project" value="UniProtKB-ARBA"/>
</dbReference>
<evidence type="ECO:0000313" key="9">
    <source>
        <dbReference type="EMBL" id="KAF0456298.1"/>
    </source>
</evidence>
<sequence>MSLMSKLKLKPTGPIYPWTQINQLEECNPFPRYGHSSNEYAINKQVFIFGGVVDGKPQNDVFVIETDKLNAYKLTTSGDIPHPRSGHTHIIVGHNMIVFGGLLKYPTESPNDFIYILNTVTKQWSKLSIPEKTFLTQRHGHSATVIGTFMYIFGGQNSKGIYLNDLIVFDLATMESQNLCWKFISPSNYSPPGRAGHIACVYKDNIYIFGGTDGIRCYNDVWCYDTQNNSWSEISSNDFNPSPRCYHKAALVDDIIYVFGGMTNDNKELSDLTAFRIKQKTWHIFQKMGPTPSPCYGHTMTTADDKVFIFGGESTHSKGIIHILDTSKIKFPTGSYLNAFSQRQLQRRSSEPSISTSPKFQTRETSSYTNEQNNNITIKNQKSIFRLSQITNLQGFITRPGGPKRRVKSPLEKVTESLPEIEDNSTIDENLKISETFTNDEKMIEKEKFPESFDKVPTNNNNLEFDETNSNIGRTRNINSAFDETKLQRPQDVQTVDQTPILLDNFHDNIPTISKHSNIVRDDDNFSNSSDRPSMPHPTCENDRHYSDDLSNIDRESYLERLQEQDFQIAEFKKRECWLKSQLELAKKNGYTPDSPDNELNDTEKMSDCEEIGSEKFSIIRFLVQLNQQLQHAKESTANQSKLASEKIANIESKFEKTTNLLNDIQAIKEQLLQIKRQSEASKQIAVNSERYESEVARQSKEISECYDLETFYEIAEIEDMIRLVESKAAIIQRQLKEIKQKANQIGSDYQMIHMYAQSAEKLLKIMKGQLINTDKEGLEAKLQKAVNTHDNVKTSIMQDYINQQSLNQQLKILKKEKLQQISLMQTQVTQIQNEKALVDREYEELKRIYSPLKHENDALRKSNELLKQQILTSENMKENLEQEIEQTKSSFEQQEALKEIEEEKWWEEEKELKEHEINLYKEKNNKLIATNDELEQKLINSESKVAMLLDQMESIIEVYRSIGDVFGIPNTEESPTINFKIQEPKTSEIRDDYFDNLVKEKYPDLPSFVLPEYPSSPTDTEFSEIVSFDENDSDIDIGKSSDQSSKLSYFESSDQSSKISHFEKNKFI</sequence>
<keyword evidence="6 7" id="KW-0175">Coiled coil</keyword>
<accession>A0A8H3XG40</accession>
<evidence type="ECO:0000256" key="4">
    <source>
        <dbReference type="ARBA" id="ARBA00022737"/>
    </source>
</evidence>
<dbReference type="FunFam" id="2.120.10.80:FF:000049">
    <property type="entry name" value="Cell polarity protein (Tea1)"/>
    <property type="match status" value="1"/>
</dbReference>
<evidence type="ECO:0000256" key="2">
    <source>
        <dbReference type="ARBA" id="ARBA00022441"/>
    </source>
</evidence>
<evidence type="ECO:0000256" key="1">
    <source>
        <dbReference type="ARBA" id="ARBA00004496"/>
    </source>
</evidence>
<evidence type="ECO:0000256" key="5">
    <source>
        <dbReference type="ARBA" id="ARBA00023004"/>
    </source>
</evidence>
<dbReference type="EMBL" id="WTPW01001106">
    <property type="protein sequence ID" value="KAF0456298.1"/>
    <property type="molecule type" value="Genomic_DNA"/>
</dbReference>
<keyword evidence="2" id="KW-0880">Kelch repeat</keyword>
<comment type="subcellular location">
    <subcellularLocation>
        <location evidence="1">Cytoplasm</location>
    </subcellularLocation>
</comment>
<dbReference type="InterPro" id="IPR006652">
    <property type="entry name" value="Kelch_1"/>
</dbReference>
<dbReference type="PANTHER" id="PTHR47435:SF4">
    <property type="entry name" value="KELCH REPEAT PROTEIN (AFU_ORTHOLOGUE AFUA_5G12780)"/>
    <property type="match status" value="1"/>
</dbReference>
<dbReference type="Pfam" id="PF24681">
    <property type="entry name" value="Kelch_KLHDC2_KLHL20_DRC7"/>
    <property type="match status" value="1"/>
</dbReference>
<dbReference type="Proteomes" id="UP000439903">
    <property type="component" value="Unassembled WGS sequence"/>
</dbReference>
<reference evidence="9 10" key="1">
    <citation type="journal article" date="2019" name="Environ. Microbiol.">
        <title>At the nexus of three kingdoms: the genome of the mycorrhizal fungus Gigaspora margarita provides insights into plant, endobacterial and fungal interactions.</title>
        <authorList>
            <person name="Venice F."/>
            <person name="Ghignone S."/>
            <person name="Salvioli di Fossalunga A."/>
            <person name="Amselem J."/>
            <person name="Novero M."/>
            <person name="Xianan X."/>
            <person name="Sedzielewska Toro K."/>
            <person name="Morin E."/>
            <person name="Lipzen A."/>
            <person name="Grigoriev I.V."/>
            <person name="Henrissat B."/>
            <person name="Martin F.M."/>
            <person name="Bonfante P."/>
        </authorList>
    </citation>
    <scope>NUCLEOTIDE SEQUENCE [LARGE SCALE GENOMIC DNA]</scope>
    <source>
        <strain evidence="9 10">BEG34</strain>
    </source>
</reference>
<evidence type="ECO:0000256" key="8">
    <source>
        <dbReference type="SAM" id="MobiDB-lite"/>
    </source>
</evidence>
<dbReference type="SMART" id="SM00612">
    <property type="entry name" value="Kelch"/>
    <property type="match status" value="3"/>
</dbReference>
<gene>
    <name evidence="9" type="ORF">F8M41_001383</name>
</gene>
<dbReference type="Gene3D" id="2.120.10.80">
    <property type="entry name" value="Kelch-type beta propeller"/>
    <property type="match status" value="2"/>
</dbReference>
<keyword evidence="5" id="KW-0408">Iron</keyword>
<evidence type="ECO:0000256" key="7">
    <source>
        <dbReference type="SAM" id="Coils"/>
    </source>
</evidence>